<dbReference type="Pfam" id="PF00665">
    <property type="entry name" value="rve"/>
    <property type="match status" value="1"/>
</dbReference>
<organism evidence="3 4">
    <name type="scientific">Parnassius mnemosyne</name>
    <name type="common">clouded apollo</name>
    <dbReference type="NCBI Taxonomy" id="213953"/>
    <lineage>
        <taxon>Eukaryota</taxon>
        <taxon>Metazoa</taxon>
        <taxon>Ecdysozoa</taxon>
        <taxon>Arthropoda</taxon>
        <taxon>Hexapoda</taxon>
        <taxon>Insecta</taxon>
        <taxon>Pterygota</taxon>
        <taxon>Neoptera</taxon>
        <taxon>Endopterygota</taxon>
        <taxon>Lepidoptera</taxon>
        <taxon>Glossata</taxon>
        <taxon>Ditrysia</taxon>
        <taxon>Papilionoidea</taxon>
        <taxon>Papilionidae</taxon>
        <taxon>Parnassiinae</taxon>
        <taxon>Parnassini</taxon>
        <taxon>Parnassius</taxon>
        <taxon>Driopa</taxon>
    </lineage>
</organism>
<evidence type="ECO:0000313" key="3">
    <source>
        <dbReference type="EMBL" id="CAK1579663.1"/>
    </source>
</evidence>
<dbReference type="InterPro" id="IPR012337">
    <property type="entry name" value="RNaseH-like_sf"/>
</dbReference>
<sequence length="333" mass="38412">MNTQLEDYRSHCQACLTYKKQNCKEPLMQHEVPNRAWSKVGIDVFNFGTKSFVLITDYYSKFVELIKINCLKSELIVKKIKQVFSRHGIPEIVMTDNGPEFASNTFREFSHDWKFQHVTSSPRYPQSNGQVERAIQTIKNMMRKTTYDQMEFPLALLEYLNTPISKELASPAELLYNRKLRSIVPCYPNLLLPKINTDVINKLKRLQQKQKMYYDKGARKLKTLIIGQKIKVRINKTWVPGFIKSIVGPRSYLICMATGGVLRRNRKHIIVDSNQRIDESSNLRTQYDDIAVNNNKTSAHAPSPHGSSTQLRAPHLQQSDRSTVFIVHLPAGK</sequence>
<evidence type="ECO:0000313" key="4">
    <source>
        <dbReference type="Proteomes" id="UP001314205"/>
    </source>
</evidence>
<dbReference type="PANTHER" id="PTHR37984">
    <property type="entry name" value="PROTEIN CBG26694"/>
    <property type="match status" value="1"/>
</dbReference>
<comment type="caution">
    <text evidence="3">The sequence shown here is derived from an EMBL/GenBank/DDBJ whole genome shotgun (WGS) entry which is preliminary data.</text>
</comment>
<dbReference type="GO" id="GO:0015074">
    <property type="term" value="P:DNA integration"/>
    <property type="evidence" value="ECO:0007669"/>
    <property type="project" value="InterPro"/>
</dbReference>
<dbReference type="FunFam" id="3.30.420.10:FF:000063">
    <property type="entry name" value="Retrovirus-related Pol polyprotein from transposon 297-like Protein"/>
    <property type="match status" value="1"/>
</dbReference>
<evidence type="ECO:0000259" key="2">
    <source>
        <dbReference type="PROSITE" id="PS50994"/>
    </source>
</evidence>
<keyword evidence="4" id="KW-1185">Reference proteome</keyword>
<feature type="domain" description="Integrase catalytic" evidence="2">
    <location>
        <begin position="29"/>
        <end position="196"/>
    </location>
</feature>
<dbReference type="PROSITE" id="PS50994">
    <property type="entry name" value="INTEGRASE"/>
    <property type="match status" value="1"/>
</dbReference>
<dbReference type="AlphaFoldDB" id="A0AAV1KAP8"/>
<protein>
    <recommendedName>
        <fullName evidence="2">Integrase catalytic domain-containing protein</fullName>
    </recommendedName>
</protein>
<dbReference type="InterPro" id="IPR036397">
    <property type="entry name" value="RNaseH_sf"/>
</dbReference>
<reference evidence="3 4" key="1">
    <citation type="submission" date="2023-11" db="EMBL/GenBank/DDBJ databases">
        <authorList>
            <person name="Hedman E."/>
            <person name="Englund M."/>
            <person name="Stromberg M."/>
            <person name="Nyberg Akerstrom W."/>
            <person name="Nylinder S."/>
            <person name="Jareborg N."/>
            <person name="Kallberg Y."/>
            <person name="Kronander E."/>
        </authorList>
    </citation>
    <scope>NUCLEOTIDE SEQUENCE [LARGE SCALE GENOMIC DNA]</scope>
</reference>
<feature type="region of interest" description="Disordered" evidence="1">
    <location>
        <begin position="295"/>
        <end position="316"/>
    </location>
</feature>
<dbReference type="GO" id="GO:0003676">
    <property type="term" value="F:nucleic acid binding"/>
    <property type="evidence" value="ECO:0007669"/>
    <property type="project" value="InterPro"/>
</dbReference>
<evidence type="ECO:0000256" key="1">
    <source>
        <dbReference type="SAM" id="MobiDB-lite"/>
    </source>
</evidence>
<dbReference type="Proteomes" id="UP001314205">
    <property type="component" value="Unassembled WGS sequence"/>
</dbReference>
<accession>A0AAV1KAP8</accession>
<proteinExistence type="predicted"/>
<dbReference type="InterPro" id="IPR050951">
    <property type="entry name" value="Retrovirus_Pol_polyprotein"/>
</dbReference>
<dbReference type="EMBL" id="CAVLGL010000002">
    <property type="protein sequence ID" value="CAK1579663.1"/>
    <property type="molecule type" value="Genomic_DNA"/>
</dbReference>
<name>A0AAV1KAP8_9NEOP</name>
<dbReference type="InterPro" id="IPR001584">
    <property type="entry name" value="Integrase_cat-core"/>
</dbReference>
<dbReference type="PANTHER" id="PTHR37984:SF7">
    <property type="entry name" value="INTEGRASE CATALYTIC DOMAIN-CONTAINING PROTEIN"/>
    <property type="match status" value="1"/>
</dbReference>
<gene>
    <name evidence="3" type="ORF">PARMNEM_LOCUS1575</name>
</gene>
<dbReference type="SUPFAM" id="SSF53098">
    <property type="entry name" value="Ribonuclease H-like"/>
    <property type="match status" value="1"/>
</dbReference>
<dbReference type="Gene3D" id="3.30.420.10">
    <property type="entry name" value="Ribonuclease H-like superfamily/Ribonuclease H"/>
    <property type="match status" value="1"/>
</dbReference>